<gene>
    <name evidence="10" type="ORF">QG37_01632</name>
</gene>
<dbReference type="PRINTS" id="PR00799">
    <property type="entry name" value="TRANSAMINASE"/>
</dbReference>
<evidence type="ECO:0000313" key="11">
    <source>
        <dbReference type="Proteomes" id="UP000037122"/>
    </source>
</evidence>
<keyword evidence="7" id="KW-0663">Pyridoxal phosphate</keyword>
<dbReference type="VEuPathDB" id="FungiDB:CJI97_000767"/>
<evidence type="ECO:0000256" key="1">
    <source>
        <dbReference type="ARBA" id="ARBA00001933"/>
    </source>
</evidence>
<dbReference type="PANTHER" id="PTHR11879">
    <property type="entry name" value="ASPARTATE AMINOTRANSFERASE"/>
    <property type="match status" value="1"/>
</dbReference>
<dbReference type="EMBL" id="LGST01000013">
    <property type="protein sequence ID" value="KNE01324.1"/>
    <property type="molecule type" value="Genomic_DNA"/>
</dbReference>
<keyword evidence="6" id="KW-0808">Transferase</keyword>
<protein>
    <recommendedName>
        <fullName evidence="4">aspartate transaminase</fullName>
        <ecNumber evidence="4">2.6.1.1</ecNumber>
    </recommendedName>
    <alternativeName>
        <fullName evidence="8">Transaminase A</fullName>
    </alternativeName>
</protein>
<dbReference type="Gene3D" id="3.40.640.10">
    <property type="entry name" value="Type I PLP-dependent aspartate aminotransferase-like (Major domain)"/>
    <property type="match status" value="1"/>
</dbReference>
<comment type="caution">
    <text evidence="10">The sequence shown here is derived from an EMBL/GenBank/DDBJ whole genome shotgun (WGS) entry which is preliminary data.</text>
</comment>
<dbReference type="VEuPathDB" id="FungiDB:CJJ07_000603"/>
<dbReference type="AlphaFoldDB" id="A0A0L0P4U6"/>
<dbReference type="Proteomes" id="UP000037122">
    <property type="component" value="Unassembled WGS sequence"/>
</dbReference>
<comment type="subunit">
    <text evidence="3">Homodimer.</text>
</comment>
<dbReference type="GO" id="GO:0030170">
    <property type="term" value="F:pyridoxal phosphate binding"/>
    <property type="evidence" value="ECO:0007669"/>
    <property type="project" value="InterPro"/>
</dbReference>
<dbReference type="SUPFAM" id="SSF53383">
    <property type="entry name" value="PLP-dependent transferases"/>
    <property type="match status" value="1"/>
</dbReference>
<name>A0A0L0P4U6_CANAR</name>
<accession>A0A0L0P4U6</accession>
<dbReference type="InterPro" id="IPR000796">
    <property type="entry name" value="Asp_trans"/>
</dbReference>
<evidence type="ECO:0000256" key="3">
    <source>
        <dbReference type="ARBA" id="ARBA00011738"/>
    </source>
</evidence>
<evidence type="ECO:0000313" key="10">
    <source>
        <dbReference type="EMBL" id="KNE01324.1"/>
    </source>
</evidence>
<evidence type="ECO:0000256" key="4">
    <source>
        <dbReference type="ARBA" id="ARBA00012753"/>
    </source>
</evidence>
<dbReference type="GO" id="GO:0006532">
    <property type="term" value="P:aspartate biosynthetic process"/>
    <property type="evidence" value="ECO:0007669"/>
    <property type="project" value="TreeGrafter"/>
</dbReference>
<comment type="similarity">
    <text evidence="2">Belongs to the class-I pyridoxal-phosphate-dependent aminotransferase family.</text>
</comment>
<evidence type="ECO:0000256" key="5">
    <source>
        <dbReference type="ARBA" id="ARBA00022576"/>
    </source>
</evidence>
<evidence type="ECO:0000256" key="8">
    <source>
        <dbReference type="ARBA" id="ARBA00030923"/>
    </source>
</evidence>
<evidence type="ECO:0000256" key="2">
    <source>
        <dbReference type="ARBA" id="ARBA00007441"/>
    </source>
</evidence>
<dbReference type="InterPro" id="IPR015422">
    <property type="entry name" value="PyrdxlP-dep_Trfase_small"/>
</dbReference>
<evidence type="ECO:0000259" key="9">
    <source>
        <dbReference type="Pfam" id="PF00155"/>
    </source>
</evidence>
<dbReference type="InterPro" id="IPR015421">
    <property type="entry name" value="PyrdxlP-dep_Trfase_major"/>
</dbReference>
<organism evidence="10 11">
    <name type="scientific">Candidozyma auris</name>
    <name type="common">Yeast</name>
    <name type="synonym">Candida auris</name>
    <dbReference type="NCBI Taxonomy" id="498019"/>
    <lineage>
        <taxon>Eukaryota</taxon>
        <taxon>Fungi</taxon>
        <taxon>Dikarya</taxon>
        <taxon>Ascomycota</taxon>
        <taxon>Saccharomycotina</taxon>
        <taxon>Pichiomycetes</taxon>
        <taxon>Metschnikowiaceae</taxon>
        <taxon>Candidozyma</taxon>
    </lineage>
</organism>
<keyword evidence="5" id="KW-0032">Aminotransferase</keyword>
<dbReference type="InterPro" id="IPR015424">
    <property type="entry name" value="PyrdxlP-dep_Trfase"/>
</dbReference>
<dbReference type="GO" id="GO:0004069">
    <property type="term" value="F:L-aspartate:2-oxoglutarate aminotransferase activity"/>
    <property type="evidence" value="ECO:0007669"/>
    <property type="project" value="UniProtKB-EC"/>
</dbReference>
<dbReference type="VEuPathDB" id="FungiDB:B9J08_000766"/>
<dbReference type="VEuPathDB" id="FungiDB:QG37_01632"/>
<dbReference type="NCBIfam" id="NF006719">
    <property type="entry name" value="PRK09257.1"/>
    <property type="match status" value="1"/>
</dbReference>
<sequence>MTVSSFFSHVENAPADPIAELMEISAKDSNPNKIDVSIGVYKSEEGDPHYVFPCVKQAKQILAAKDPGHCYTNMTGIPAFRQLCQRTIFGQNHDNVVSLQAISGSGSLHFAFAFLTGFVGLKDYYVGVPSWGNYKGMIEHVGGNFHSYKYFDEKTRAVDFDATLEALKEAPAKSVFVLQAVCHNPTGCDYTRDQWLQIIALLKEKDIFAVFDIAYQGFGSGSVDEDAWAIREAYAANLEFMVCQSFSKNMGLYSERAGCLHVVLLDRKLVPNVTSQLTALARHEISFAPAFGARVATLVQTDEQLQQQWKVDVADVYNRINNVRHQIVEKLGKLQTPGNWDHVVKQNGLFCFTGLTPLQVQKLILEHSIYLTANGRINVAGLNNSNLDTFCKAVDTVVRQYPSEA</sequence>
<dbReference type="GO" id="GO:0005829">
    <property type="term" value="C:cytosol"/>
    <property type="evidence" value="ECO:0007669"/>
    <property type="project" value="TreeGrafter"/>
</dbReference>
<comment type="cofactor">
    <cofactor evidence="1">
        <name>pyridoxal 5'-phosphate</name>
        <dbReference type="ChEBI" id="CHEBI:597326"/>
    </cofactor>
</comment>
<dbReference type="EC" id="2.6.1.1" evidence="4"/>
<reference evidence="11" key="1">
    <citation type="journal article" date="2015" name="BMC Genomics">
        <title>Draft genome of a commonly misdiagnosed multidrug resistant pathogen Candida auris.</title>
        <authorList>
            <person name="Chatterjee S."/>
            <person name="Alampalli S.V."/>
            <person name="Nageshan R.K."/>
            <person name="Chettiar S.T."/>
            <person name="Joshi S."/>
            <person name="Tatu U.S."/>
        </authorList>
    </citation>
    <scope>NUCLEOTIDE SEQUENCE [LARGE SCALE GENOMIC DNA]</scope>
    <source>
        <strain evidence="11">6684</strain>
    </source>
</reference>
<dbReference type="CDD" id="cd00609">
    <property type="entry name" value="AAT_like"/>
    <property type="match status" value="1"/>
</dbReference>
<dbReference type="FunFam" id="3.90.1150.10:FF:000001">
    <property type="entry name" value="Aspartate aminotransferase"/>
    <property type="match status" value="1"/>
</dbReference>
<dbReference type="VEuPathDB" id="FungiDB:CJI96_0003333"/>
<dbReference type="Pfam" id="PF00155">
    <property type="entry name" value="Aminotran_1_2"/>
    <property type="match status" value="1"/>
</dbReference>
<feature type="domain" description="Aminotransferase class I/classII large" evidence="9">
    <location>
        <begin position="32"/>
        <end position="394"/>
    </location>
</feature>
<evidence type="ECO:0000256" key="7">
    <source>
        <dbReference type="ARBA" id="ARBA00022898"/>
    </source>
</evidence>
<dbReference type="Gene3D" id="3.90.1150.10">
    <property type="entry name" value="Aspartate Aminotransferase, domain 1"/>
    <property type="match status" value="1"/>
</dbReference>
<dbReference type="VEuPathDB" id="FungiDB:CJJ09_002726"/>
<dbReference type="InterPro" id="IPR004839">
    <property type="entry name" value="Aminotransferase_I/II_large"/>
</dbReference>
<dbReference type="PANTHER" id="PTHR11879:SF55">
    <property type="entry name" value="GLUTAMATE OXALOACETATE TRANSAMINASE 1, ISOFORM B"/>
    <property type="match status" value="1"/>
</dbReference>
<evidence type="ECO:0000256" key="6">
    <source>
        <dbReference type="ARBA" id="ARBA00022679"/>
    </source>
</evidence>
<proteinExistence type="inferred from homology"/>